<dbReference type="InterPro" id="IPR042098">
    <property type="entry name" value="TauD-like_sf"/>
</dbReference>
<reference evidence="5 6" key="1">
    <citation type="submission" date="2019-07" db="EMBL/GenBank/DDBJ databases">
        <title>Genomic Encyclopedia of Archaeal and Bacterial Type Strains, Phase II (KMG-II): from individual species to whole genera.</title>
        <authorList>
            <person name="Goeker M."/>
        </authorList>
    </citation>
    <scope>NUCLEOTIDE SEQUENCE [LARGE SCALE GENOMIC DNA]</scope>
    <source>
        <strain evidence="5 6">DSM 17527</strain>
    </source>
</reference>
<proteinExistence type="predicted"/>
<keyword evidence="5" id="KW-0223">Dioxygenase</keyword>
<evidence type="ECO:0000313" key="5">
    <source>
        <dbReference type="EMBL" id="TYP74345.1"/>
    </source>
</evidence>
<dbReference type="Gene3D" id="3.60.130.10">
    <property type="entry name" value="Clavaminate synthase-like"/>
    <property type="match status" value="1"/>
</dbReference>
<keyword evidence="6" id="KW-1185">Reference proteome</keyword>
<keyword evidence="3" id="KW-0045">Antibiotic biosynthesis</keyword>
<dbReference type="PANTHER" id="PTHR10696:SF56">
    <property type="entry name" value="TAUD_TFDA-LIKE DOMAIN-CONTAINING PROTEIN"/>
    <property type="match status" value="1"/>
</dbReference>
<dbReference type="EMBL" id="VNHU01000004">
    <property type="protein sequence ID" value="TYP74345.1"/>
    <property type="molecule type" value="Genomic_DNA"/>
</dbReference>
<gene>
    <name evidence="5" type="ORF">BD809_104165</name>
</gene>
<evidence type="ECO:0000256" key="2">
    <source>
        <dbReference type="ARBA" id="ARBA00023002"/>
    </source>
</evidence>
<evidence type="ECO:0000256" key="1">
    <source>
        <dbReference type="ARBA" id="ARBA00001954"/>
    </source>
</evidence>
<dbReference type="GO" id="GO:0017000">
    <property type="term" value="P:antibiotic biosynthetic process"/>
    <property type="evidence" value="ECO:0007669"/>
    <property type="project" value="UniProtKB-KW"/>
</dbReference>
<evidence type="ECO:0000259" key="4">
    <source>
        <dbReference type="Pfam" id="PF02668"/>
    </source>
</evidence>
<sequence length="320" mass="36999">MKINDIQDIEVKQGLPILIELDNFSVPRFIEYYNTNKENIEKILSKRGAIKFSGIAIDSLHSFQEATNGISDNFLDYIDGNSPRTKLQGKVYTSTEYESSQKITMHNELSYSSKWPKKLYFSCIEPSITGGETLLADCRTIVQNMNPSIIEEIESRGITYIRNLHSGQGMGPSWKDTFETEDKNEVEQYCLTAHIKYEWLNDDSLRLYQNSKGIIKHHITGEKVWFNQIDQFHPSHLGTEVFETLQLLYESPKEYPMYVTFGDGKEIHEQMISEIIESIEKETLYPVWQKNELLILDNELVCHGRNSYTGNRLILVTMGN</sequence>
<dbReference type="AlphaFoldDB" id="A0A5S5C4J0"/>
<organism evidence="5 6">
    <name type="scientific">Aquimarina intermedia</name>
    <dbReference type="NCBI Taxonomy" id="350814"/>
    <lineage>
        <taxon>Bacteria</taxon>
        <taxon>Pseudomonadati</taxon>
        <taxon>Bacteroidota</taxon>
        <taxon>Flavobacteriia</taxon>
        <taxon>Flavobacteriales</taxon>
        <taxon>Flavobacteriaceae</taxon>
        <taxon>Aquimarina</taxon>
    </lineage>
</organism>
<dbReference type="GO" id="GO:0016706">
    <property type="term" value="F:2-oxoglutarate-dependent dioxygenase activity"/>
    <property type="evidence" value="ECO:0007669"/>
    <property type="project" value="UniProtKB-ARBA"/>
</dbReference>
<name>A0A5S5C4J0_9FLAO</name>
<dbReference type="Pfam" id="PF02668">
    <property type="entry name" value="TauD"/>
    <property type="match status" value="1"/>
</dbReference>
<accession>A0A5S5C4J0</accession>
<evidence type="ECO:0000313" key="6">
    <source>
        <dbReference type="Proteomes" id="UP000324376"/>
    </source>
</evidence>
<dbReference type="PANTHER" id="PTHR10696">
    <property type="entry name" value="GAMMA-BUTYROBETAINE HYDROXYLASE-RELATED"/>
    <property type="match status" value="1"/>
</dbReference>
<dbReference type="Proteomes" id="UP000324376">
    <property type="component" value="Unassembled WGS sequence"/>
</dbReference>
<dbReference type="SUPFAM" id="SSF51197">
    <property type="entry name" value="Clavaminate synthase-like"/>
    <property type="match status" value="1"/>
</dbReference>
<keyword evidence="2" id="KW-0560">Oxidoreductase</keyword>
<comment type="caution">
    <text evidence="5">The sequence shown here is derived from an EMBL/GenBank/DDBJ whole genome shotgun (WGS) entry which is preliminary data.</text>
</comment>
<dbReference type="RefSeq" id="WP_170251818.1">
    <property type="nucleotide sequence ID" value="NZ_VNHU01000004.1"/>
</dbReference>
<dbReference type="InterPro" id="IPR003819">
    <property type="entry name" value="TauD/TfdA-like"/>
</dbReference>
<dbReference type="InterPro" id="IPR050411">
    <property type="entry name" value="AlphaKG_dependent_hydroxylases"/>
</dbReference>
<protein>
    <submittedName>
        <fullName evidence="5">TfdA family taurine catabolism dioxygenase TauD</fullName>
    </submittedName>
</protein>
<evidence type="ECO:0000256" key="3">
    <source>
        <dbReference type="ARBA" id="ARBA00023194"/>
    </source>
</evidence>
<comment type="cofactor">
    <cofactor evidence="1">
        <name>Fe(2+)</name>
        <dbReference type="ChEBI" id="CHEBI:29033"/>
    </cofactor>
</comment>
<feature type="domain" description="TauD/TfdA-like" evidence="4">
    <location>
        <begin position="20"/>
        <end position="317"/>
    </location>
</feature>